<dbReference type="AlphaFoldDB" id="A0A231VI05"/>
<reference evidence="3 5" key="2">
    <citation type="submission" date="2017-06" db="EMBL/GenBank/DDBJ databases">
        <title>Isolation and characterization of a thermophilic and butanogenic Thermoanaerobacterium thermosaccharolyticum M5 capable of efficient degradation of hemicellulose.</title>
        <authorList>
            <person name="Xin F."/>
            <person name="Jiang Y."/>
        </authorList>
    </citation>
    <scope>NUCLEOTIDE SEQUENCE [LARGE SCALE GENOMIC DNA]</scope>
    <source>
        <strain evidence="3 5">M5</strain>
    </source>
</reference>
<dbReference type="NCBIfam" id="NF047422">
    <property type="entry name" value="YfmF_fam"/>
    <property type="match status" value="1"/>
</dbReference>
<dbReference type="InterPro" id="IPR050361">
    <property type="entry name" value="MPP/UQCRC_Complex"/>
</dbReference>
<dbReference type="InterPro" id="IPR011249">
    <property type="entry name" value="Metalloenz_LuxS/M16"/>
</dbReference>
<name>A0A231VI05_THETR</name>
<feature type="domain" description="Peptidase M16 C-terminal" evidence="1">
    <location>
        <begin position="180"/>
        <end position="355"/>
    </location>
</feature>
<dbReference type="RefSeq" id="WP_094044887.1">
    <property type="nucleotide sequence ID" value="NZ_CP016893.1"/>
</dbReference>
<dbReference type="InterPro" id="IPR007863">
    <property type="entry name" value="Peptidase_M16_C"/>
</dbReference>
<reference evidence="2 4" key="1">
    <citation type="submission" date="2016-08" db="EMBL/GenBank/DDBJ databases">
        <title>A novel genetic cassette of butanologenic Thermoanaerobacterium thermosaccharolyticum that directly convert cellulose to butanol.</title>
        <authorList>
            <person name="Li T."/>
            <person name="He J."/>
        </authorList>
    </citation>
    <scope>NUCLEOTIDE SEQUENCE [LARGE SCALE GENOMIC DNA]</scope>
    <source>
        <strain evidence="2 4">TG57</strain>
    </source>
</reference>
<dbReference type="Proteomes" id="UP000214975">
    <property type="component" value="Chromosome"/>
</dbReference>
<dbReference type="Gene3D" id="3.30.830.10">
    <property type="entry name" value="Metalloenzyme, LuxS/M16 peptidase-like"/>
    <property type="match status" value="2"/>
</dbReference>
<dbReference type="PANTHER" id="PTHR11851">
    <property type="entry name" value="METALLOPROTEASE"/>
    <property type="match status" value="1"/>
</dbReference>
<evidence type="ECO:0000313" key="5">
    <source>
        <dbReference type="Proteomes" id="UP000215301"/>
    </source>
</evidence>
<accession>A0A231VI05</accession>
<dbReference type="Proteomes" id="UP000215301">
    <property type="component" value="Unassembled WGS sequence"/>
</dbReference>
<evidence type="ECO:0000313" key="2">
    <source>
        <dbReference type="EMBL" id="AST58714.1"/>
    </source>
</evidence>
<dbReference type="EMBL" id="NKHD01000019">
    <property type="protein sequence ID" value="OXT07824.1"/>
    <property type="molecule type" value="Genomic_DNA"/>
</dbReference>
<gene>
    <name evidence="3" type="ORF">CE561_06225</name>
    <name evidence="2" type="ORF">Thert_02911</name>
</gene>
<dbReference type="PANTHER" id="PTHR11851:SF186">
    <property type="entry name" value="INACTIVE METALLOPROTEASE YMFF-RELATED"/>
    <property type="match status" value="1"/>
</dbReference>
<dbReference type="Pfam" id="PF05193">
    <property type="entry name" value="Peptidase_M16_C"/>
    <property type="match status" value="1"/>
</dbReference>
<evidence type="ECO:0000313" key="4">
    <source>
        <dbReference type="Proteomes" id="UP000214975"/>
    </source>
</evidence>
<dbReference type="GO" id="GO:0046872">
    <property type="term" value="F:metal ion binding"/>
    <property type="evidence" value="ECO:0007669"/>
    <property type="project" value="InterPro"/>
</dbReference>
<dbReference type="SUPFAM" id="SSF63411">
    <property type="entry name" value="LuxS/MPP-like metallohydrolase"/>
    <property type="match status" value="2"/>
</dbReference>
<dbReference type="EMBL" id="CP016893">
    <property type="protein sequence ID" value="AST58714.1"/>
    <property type="molecule type" value="Genomic_DNA"/>
</dbReference>
<evidence type="ECO:0000259" key="1">
    <source>
        <dbReference type="Pfam" id="PF05193"/>
    </source>
</evidence>
<organism evidence="3 5">
    <name type="scientific">Thermoanaerobacterium thermosaccharolyticum</name>
    <name type="common">Clostridium thermosaccharolyticum</name>
    <dbReference type="NCBI Taxonomy" id="1517"/>
    <lineage>
        <taxon>Bacteria</taxon>
        <taxon>Bacillati</taxon>
        <taxon>Bacillota</taxon>
        <taxon>Clostridia</taxon>
        <taxon>Thermoanaerobacterales</taxon>
        <taxon>Thermoanaerobacteraceae</taxon>
        <taxon>Thermoanaerobacterium</taxon>
    </lineage>
</organism>
<evidence type="ECO:0000313" key="3">
    <source>
        <dbReference type="EMBL" id="OXT07824.1"/>
    </source>
</evidence>
<proteinExistence type="predicted"/>
<sequence length="418" mass="48113">MSILKANIGKGINLYVSQMDKFKTLTINIYINNRLSNETAKFALLPSVLKRGNLNYKTYKEITRHLEELYGATFSFSVYKKGERQIAQFRLEITDSSYIKDDITEDGVKFISDILLNPLVVNNGFDSKYVQQEKEKQKNLINSRINEKTKYAVDRCIEEMCKDEDFSIYELGSIDDVDKIDESNLYEYYKKVIKTLPVDIYVVGNVSVDKIKSLFDKYFKIDRTDVVYIPDTPIYKKVDQVKYVQDQLDVTQGKLTLGFRTNVKPGDDEYFPLLVLSGVLGGGPFSKLFMNVREKASLAYYAQTRLERFKGLMLIMSGIEIENYQKALDIILKQVEEIKNGNISDYEFDSTIKALNTSMNSVKDSATQISDFYLSQNLSHTDYSIDDFISKINEVTKKDIVAVSKNIQLDTVYFMTKK</sequence>
<protein>
    <submittedName>
        <fullName evidence="3">Peptidase M16</fullName>
    </submittedName>
</protein>